<dbReference type="SUPFAM" id="SSF56300">
    <property type="entry name" value="Metallo-dependent phosphatases"/>
    <property type="match status" value="1"/>
</dbReference>
<sequence>MSKNPLSRLTATAAALLACSIPFHAAYAQPQPASDREASFVIFGDHGFIPSYEQFDDDEEPIRTLGEYLAVEAEDWLERNPSLEGFTPTPWTFESSLGSFYQASGMYPVAWAMEGYCKSWGCDFATMLGDNIYPDGATLGADGISDERRFREMLDQPLGRLGEGVADFTIYSMMGNHDWRVSREATFAQVEYLQQHPNFHMPDLFYRVVPPGFEGRLELFVIDTEMLLAGTTVHKDRLDEEGRELRTGEMEEWDPHIRAQTEAEKNMVPWLEEALASSTAKWKIVLGHHALWSGGGSKYEKARSLRALYMPILCRHADAYFAGDDHVLEVYTDSCAGVEGARPGPLPLFVSGAASKYRPLHPKFMAQQLANNPQLQSLWSKGATWGFMHARTDGDDLVVRVLTAPTDFSGGSVLEADFSFRNRTGAD</sequence>
<accession>A0A5C5U1J1</accession>
<feature type="domain" description="Calcineurin-like phosphoesterase" evidence="4">
    <location>
        <begin position="121"/>
        <end position="327"/>
    </location>
</feature>
<comment type="caution">
    <text evidence="5">The sequence shown here is derived from an EMBL/GenBank/DDBJ whole genome shotgun (WGS) entry which is preliminary data.</text>
</comment>
<dbReference type="Proteomes" id="UP000315949">
    <property type="component" value="Unassembled WGS sequence"/>
</dbReference>
<evidence type="ECO:0000313" key="6">
    <source>
        <dbReference type="Proteomes" id="UP000315949"/>
    </source>
</evidence>
<feature type="signal peptide" evidence="3">
    <location>
        <begin position="1"/>
        <end position="25"/>
    </location>
</feature>
<evidence type="ECO:0000256" key="1">
    <source>
        <dbReference type="ARBA" id="ARBA00022729"/>
    </source>
</evidence>
<dbReference type="PROSITE" id="PS51257">
    <property type="entry name" value="PROKAR_LIPOPROTEIN"/>
    <property type="match status" value="1"/>
</dbReference>
<dbReference type="Gene3D" id="3.60.21.10">
    <property type="match status" value="1"/>
</dbReference>
<protein>
    <submittedName>
        <fullName evidence="5">Serine/threonine protein phosphatase</fullName>
    </submittedName>
</protein>
<dbReference type="OrthoDB" id="9809781at2"/>
<dbReference type="InterPro" id="IPR004843">
    <property type="entry name" value="Calcineurin-like_PHP"/>
</dbReference>
<dbReference type="InterPro" id="IPR051558">
    <property type="entry name" value="Metallophosphoesterase_PAP"/>
</dbReference>
<dbReference type="PANTHER" id="PTHR10161:SF14">
    <property type="entry name" value="TARTRATE-RESISTANT ACID PHOSPHATASE TYPE 5"/>
    <property type="match status" value="1"/>
</dbReference>
<dbReference type="InterPro" id="IPR029052">
    <property type="entry name" value="Metallo-depent_PP-like"/>
</dbReference>
<reference evidence="5 6" key="1">
    <citation type="submission" date="2019-07" db="EMBL/GenBank/DDBJ databases">
        <title>Luteimonas sp. YD-1 nov., isolated from acidic soil.</title>
        <authorList>
            <person name="Zhou J."/>
        </authorList>
    </citation>
    <scope>NUCLEOTIDE SEQUENCE [LARGE SCALE GENOMIC DNA]</scope>
    <source>
        <strain evidence="5 6">YD-1</strain>
    </source>
</reference>
<dbReference type="EMBL" id="VOHE01000003">
    <property type="protein sequence ID" value="TWT19864.1"/>
    <property type="molecule type" value="Genomic_DNA"/>
</dbReference>
<dbReference type="PANTHER" id="PTHR10161">
    <property type="entry name" value="TARTRATE-RESISTANT ACID PHOSPHATASE TYPE 5"/>
    <property type="match status" value="1"/>
</dbReference>
<feature type="chain" id="PRO_5022873226" evidence="3">
    <location>
        <begin position="26"/>
        <end position="427"/>
    </location>
</feature>
<dbReference type="RefSeq" id="WP_146312485.1">
    <property type="nucleotide sequence ID" value="NZ_VOHE01000003.1"/>
</dbReference>
<gene>
    <name evidence="5" type="ORF">FQY79_08640</name>
</gene>
<organism evidence="5 6">
    <name type="scientific">Luteimonas wenzhouensis</name>
    <dbReference type="NCBI Taxonomy" id="2599615"/>
    <lineage>
        <taxon>Bacteria</taxon>
        <taxon>Pseudomonadati</taxon>
        <taxon>Pseudomonadota</taxon>
        <taxon>Gammaproteobacteria</taxon>
        <taxon>Lysobacterales</taxon>
        <taxon>Lysobacteraceae</taxon>
        <taxon>Luteimonas</taxon>
    </lineage>
</organism>
<evidence type="ECO:0000313" key="5">
    <source>
        <dbReference type="EMBL" id="TWT19864.1"/>
    </source>
</evidence>
<dbReference type="Pfam" id="PF00149">
    <property type="entry name" value="Metallophos"/>
    <property type="match status" value="1"/>
</dbReference>
<evidence type="ECO:0000256" key="3">
    <source>
        <dbReference type="SAM" id="SignalP"/>
    </source>
</evidence>
<name>A0A5C5U1J1_9GAMM</name>
<keyword evidence="2" id="KW-0378">Hydrolase</keyword>
<evidence type="ECO:0000256" key="2">
    <source>
        <dbReference type="ARBA" id="ARBA00022801"/>
    </source>
</evidence>
<evidence type="ECO:0000259" key="4">
    <source>
        <dbReference type="Pfam" id="PF00149"/>
    </source>
</evidence>
<proteinExistence type="predicted"/>
<keyword evidence="6" id="KW-1185">Reference proteome</keyword>
<keyword evidence="1 3" id="KW-0732">Signal</keyword>
<dbReference type="GO" id="GO:0016787">
    <property type="term" value="F:hydrolase activity"/>
    <property type="evidence" value="ECO:0007669"/>
    <property type="project" value="UniProtKB-KW"/>
</dbReference>
<dbReference type="AlphaFoldDB" id="A0A5C5U1J1"/>